<protein>
    <submittedName>
        <fullName evidence="3">Uncharacterized protein</fullName>
    </submittedName>
</protein>
<dbReference type="InterPro" id="IPR016024">
    <property type="entry name" value="ARM-type_fold"/>
</dbReference>
<dbReference type="AlphaFoldDB" id="A0A7S0TEG1"/>
<feature type="compositionally biased region" description="Basic and acidic residues" evidence="2">
    <location>
        <begin position="1"/>
        <end position="14"/>
    </location>
</feature>
<feature type="region of interest" description="Disordered" evidence="2">
    <location>
        <begin position="1"/>
        <end position="144"/>
    </location>
</feature>
<dbReference type="PANTHER" id="PTHR22895:SF0">
    <property type="entry name" value="ARMADILLO REPEAT-CONTAINING PROTEIN 6"/>
    <property type="match status" value="1"/>
</dbReference>
<evidence type="ECO:0000256" key="2">
    <source>
        <dbReference type="SAM" id="MobiDB-lite"/>
    </source>
</evidence>
<accession>A0A7S0TEG1</accession>
<dbReference type="Gene3D" id="1.25.10.10">
    <property type="entry name" value="Leucine-rich Repeat Variant"/>
    <property type="match status" value="2"/>
</dbReference>
<sequence>MKLFGKKKDSEKKSRSLFGKSKKSDSKKSLNQRKKQISTDAESSSFTSHTDTATTMSPHWMNSNGNVNSRSSALLYHEQVLGGGVRSQADPFSQDEPGRSSNANTNNSNKKNNPFDESESTEYNAKISSFSSSESEGSDMGEMESSADVLRDILTSLEEKDRKEWADGIDDSPKKDQAVEKEELDGTLRKTVDRMDVEPNDLEVQRLGIRIVYYVSKFRHNVVADSTPKGVDCWYANEKAAANRPTSTLNEDDEELITDALDAILQAMEDFPDDEVLIENACSALEATSEKSVIKNNAKRILEEVLMAIEGFADNPAVVSSSLGILCNLSSPSSSNENINDDLRRKLAKYALPSILQGMKEHRDDLHLYTKGCKAMVNFTRDDPNAQRLLACKEALGLRVISEGLKYWQVDKLDVFSTLQHLRLRLAAIRVLKNLSTHSSLEVKGKIALGGGAARLVDRLLEALVFTGKDLVANNYKVGEYNANDSDEVDDDDEVGLSLAIMRDALETIGNLSNIESVIKEDPRSPHMPTIHRSSAVDNSSAEHIQRQLTRVVKPVLNTVRQHPNRPTLQYHGLGCIKQLTISHADSIANHGGISTFLNILSSTGIAEVNDSMIHERALSCLTGLLSPSSNADGLDLVASMETEDGLDTIFRSIRRYQSNTAVIETAYESLFYLSCRVRVVLASIVGHQRMSSGVGAKSARRLESQLCLEENIFVMLGTLNQYFETNEAISQRGLGLLVNVHAFLTQSEGQKHQDQDILVSDGGIRLVLAVMRRHGLAVAIQEYGVGLLAGILKNAISYDAIRREFVDEEGISTVLAAMMIHPDHAALQCHGCDVMIELMAINKHPMEQGYSETAALSAHYKKCILEETNAVALVQDSMQRFRSHKGVTHYGSVLLEELSSKTAVTPLSALPSKLGSSIRSSTSKISSSFR</sequence>
<dbReference type="EMBL" id="HBFG01001843">
    <property type="protein sequence ID" value="CAD8729891.1"/>
    <property type="molecule type" value="Transcribed_RNA"/>
</dbReference>
<name>A0A7S0TEG1_9STRA</name>
<dbReference type="SUPFAM" id="SSF48371">
    <property type="entry name" value="ARM repeat"/>
    <property type="match status" value="1"/>
</dbReference>
<reference evidence="3" key="1">
    <citation type="submission" date="2021-01" db="EMBL/GenBank/DDBJ databases">
        <authorList>
            <person name="Corre E."/>
            <person name="Pelletier E."/>
            <person name="Niang G."/>
            <person name="Scheremetjew M."/>
            <person name="Finn R."/>
            <person name="Kale V."/>
            <person name="Holt S."/>
            <person name="Cochrane G."/>
            <person name="Meng A."/>
            <person name="Brown T."/>
            <person name="Cohen L."/>
        </authorList>
    </citation>
    <scope>NUCLEOTIDE SEQUENCE</scope>
    <source>
        <strain evidence="3">B596</strain>
    </source>
</reference>
<evidence type="ECO:0000256" key="1">
    <source>
        <dbReference type="ARBA" id="ARBA00022737"/>
    </source>
</evidence>
<evidence type="ECO:0000313" key="3">
    <source>
        <dbReference type="EMBL" id="CAD8729891.1"/>
    </source>
</evidence>
<proteinExistence type="predicted"/>
<feature type="compositionally biased region" description="Low complexity" evidence="2">
    <location>
        <begin position="100"/>
        <end position="112"/>
    </location>
</feature>
<feature type="compositionally biased region" description="Polar residues" evidence="2">
    <location>
        <begin position="38"/>
        <end position="72"/>
    </location>
</feature>
<gene>
    <name evidence="3" type="ORF">PDEL0327_LOCUS1384</name>
</gene>
<organism evidence="3">
    <name type="scientific">Pseudo-nitzschia delicatissima</name>
    <dbReference type="NCBI Taxonomy" id="44447"/>
    <lineage>
        <taxon>Eukaryota</taxon>
        <taxon>Sar</taxon>
        <taxon>Stramenopiles</taxon>
        <taxon>Ochrophyta</taxon>
        <taxon>Bacillariophyta</taxon>
        <taxon>Bacillariophyceae</taxon>
        <taxon>Bacillariophycidae</taxon>
        <taxon>Bacillariales</taxon>
        <taxon>Bacillariaceae</taxon>
        <taxon>Pseudo-nitzschia</taxon>
    </lineage>
</organism>
<feature type="region of interest" description="Disordered" evidence="2">
    <location>
        <begin position="521"/>
        <end position="540"/>
    </location>
</feature>
<dbReference type="PANTHER" id="PTHR22895">
    <property type="entry name" value="ARMADILLO REPEAT-CONTAINING PROTEIN 6"/>
    <property type="match status" value="1"/>
</dbReference>
<keyword evidence="1" id="KW-0677">Repeat</keyword>
<dbReference type="InterPro" id="IPR011989">
    <property type="entry name" value="ARM-like"/>
</dbReference>